<gene>
    <name evidence="1" type="ORF">OWV82_022546</name>
</gene>
<dbReference type="Proteomes" id="UP001164539">
    <property type="component" value="Chromosome 13"/>
</dbReference>
<protein>
    <submittedName>
        <fullName evidence="1">Ankyrin repeat family protein</fullName>
    </submittedName>
</protein>
<accession>A0ACC1WTW5</accession>
<sequence>MKRENIHTMEQQAEKQTKLLETLVQQQKKVIKLIKEIVPKKNETETRPVDEDMENEVHESDDEDMTKLPEQERIRRLKLYRAALNGNWEEARRIQGNCEENIGVLKISDIGETALHIAAEAKQIGFVKALVKTMDEDDLKKKNNHGDTALHYAAMYGKVELAQEVMKNNTSIAMIANNYGALPIHLAAWIGHKEMVDFLYQKTRHLLEEDSKAELFVSCIERGLYDIASQMLTDYPNLATAQDTDNETALDVLARKNLKFSNLVNQNQQGIIKKCFNLVLGAKSVETEKLKAVQLVERIWKMVLSSSTDEISKLSIDLIFDAAERGNDEFLSFLIHEYPDILWKSDGTENDYTIFHIAVKNRQIDVFKLIYETNSLRNMLSTMTDEKDNNILHLAGMLAPSDRLNIVSGAALQMQRELLWFKEVENFVYPWAAEGKNKEGFTPRALFTKEHENLRENGEKWMKETASSCMVVAALIATVAFAAAITVPGGNIQDKGFPVFLEKASFKIFAISDAVSLVSSTASISTFLSILTSRYTEEDFLRVLPRKLRTGLVTLFLSMAAMMVVFSTTYFLFFNDRNSWIAILVTLIASTPAIMFVWQHFQLFYDVLRLTRDSDSRFKRGKSAFHKREETSDQSQERKISTAQLKFSFPCSTNV</sequence>
<dbReference type="EMBL" id="CM051406">
    <property type="protein sequence ID" value="KAJ4702498.1"/>
    <property type="molecule type" value="Genomic_DNA"/>
</dbReference>
<name>A0ACC1WTW5_MELAZ</name>
<evidence type="ECO:0000313" key="1">
    <source>
        <dbReference type="EMBL" id="KAJ4702498.1"/>
    </source>
</evidence>
<comment type="caution">
    <text evidence="1">The sequence shown here is derived from an EMBL/GenBank/DDBJ whole genome shotgun (WGS) entry which is preliminary data.</text>
</comment>
<proteinExistence type="predicted"/>
<reference evidence="1 2" key="1">
    <citation type="journal article" date="2023" name="Science">
        <title>Complex scaffold remodeling in plant triterpene biosynthesis.</title>
        <authorList>
            <person name="De La Pena R."/>
            <person name="Hodgson H."/>
            <person name="Liu J.C."/>
            <person name="Stephenson M.J."/>
            <person name="Martin A.C."/>
            <person name="Owen C."/>
            <person name="Harkess A."/>
            <person name="Leebens-Mack J."/>
            <person name="Jimenez L.E."/>
            <person name="Osbourn A."/>
            <person name="Sattely E.S."/>
        </authorList>
    </citation>
    <scope>NUCLEOTIDE SEQUENCE [LARGE SCALE GENOMIC DNA]</scope>
    <source>
        <strain evidence="2">cv. JPN11</strain>
        <tissue evidence="1">Leaf</tissue>
    </source>
</reference>
<organism evidence="1 2">
    <name type="scientific">Melia azedarach</name>
    <name type="common">Chinaberry tree</name>
    <dbReference type="NCBI Taxonomy" id="155640"/>
    <lineage>
        <taxon>Eukaryota</taxon>
        <taxon>Viridiplantae</taxon>
        <taxon>Streptophyta</taxon>
        <taxon>Embryophyta</taxon>
        <taxon>Tracheophyta</taxon>
        <taxon>Spermatophyta</taxon>
        <taxon>Magnoliopsida</taxon>
        <taxon>eudicotyledons</taxon>
        <taxon>Gunneridae</taxon>
        <taxon>Pentapetalae</taxon>
        <taxon>rosids</taxon>
        <taxon>malvids</taxon>
        <taxon>Sapindales</taxon>
        <taxon>Meliaceae</taxon>
        <taxon>Melia</taxon>
    </lineage>
</organism>
<keyword evidence="2" id="KW-1185">Reference proteome</keyword>
<evidence type="ECO:0000313" key="2">
    <source>
        <dbReference type="Proteomes" id="UP001164539"/>
    </source>
</evidence>